<dbReference type="Pfam" id="PF01263">
    <property type="entry name" value="Aldose_epim"/>
    <property type="match status" value="1"/>
</dbReference>
<keyword evidence="5" id="KW-1185">Reference proteome</keyword>
<dbReference type="EMBL" id="JAABLM010000003">
    <property type="protein sequence ID" value="NBL64257.1"/>
    <property type="molecule type" value="Genomic_DNA"/>
</dbReference>
<dbReference type="InterPro" id="IPR008183">
    <property type="entry name" value="Aldose_1/G6P_1-epimerase"/>
</dbReference>
<reference evidence="5" key="1">
    <citation type="submission" date="2020-01" db="EMBL/GenBank/DDBJ databases">
        <title>Sphingomonas sp. strain CSW-10.</title>
        <authorList>
            <person name="Chen W.-M."/>
        </authorList>
    </citation>
    <scope>NUCLEOTIDE SEQUENCE [LARGE SCALE GENOMIC DNA]</scope>
    <source>
        <strain evidence="5">NST-5</strain>
    </source>
</reference>
<sequence>MMISISNQYLTATINPKGAELSSLKHQDREIMWEGNPDFWGKHAPVLFPIVGTLKNNEFEYSGKKYSLPRHGFARDLVFEVSEKRVDRVTFTLKSSAETLEKFPFTFEFSVIFILKEKTLLQYFQIKNEGQDTMYFSVGGHPAFALPGNFEDYSIHFDQDDKLEVFALKDDLLSGKTSILNLEKQNLPLSQKLFENDALVVKKYVSKVISILKNGKDFLHFSTGNFPNLGLWTKPNAPFICIEPWFGYADDITCTGKLTEKEGIVAIDSQEIFETHFAISIP</sequence>
<proteinExistence type="predicted"/>
<evidence type="ECO:0000256" key="1">
    <source>
        <dbReference type="ARBA" id="ARBA00001913"/>
    </source>
</evidence>
<evidence type="ECO:0000256" key="2">
    <source>
        <dbReference type="ARBA" id="ARBA00011245"/>
    </source>
</evidence>
<evidence type="ECO:0000313" key="4">
    <source>
        <dbReference type="EMBL" id="NBL64257.1"/>
    </source>
</evidence>
<comment type="subunit">
    <text evidence="2">Monomer.</text>
</comment>
<dbReference type="Proteomes" id="UP000798602">
    <property type="component" value="Unassembled WGS sequence"/>
</dbReference>
<dbReference type="InterPro" id="IPR037481">
    <property type="entry name" value="LacX"/>
</dbReference>
<dbReference type="Gene3D" id="2.70.98.10">
    <property type="match status" value="1"/>
</dbReference>
<dbReference type="SUPFAM" id="SSF74650">
    <property type="entry name" value="Galactose mutarotase-like"/>
    <property type="match status" value="1"/>
</dbReference>
<accession>A0ABW9ZAB0</accession>
<gene>
    <name evidence="4" type="ORF">GV828_03465</name>
</gene>
<dbReference type="InterPro" id="IPR011013">
    <property type="entry name" value="Gal_mutarotase_sf_dom"/>
</dbReference>
<dbReference type="InterPro" id="IPR014718">
    <property type="entry name" value="GH-type_carb-bd"/>
</dbReference>
<comment type="caution">
    <text evidence="4">The sequence shown here is derived from an EMBL/GenBank/DDBJ whole genome shotgun (WGS) entry which is preliminary data.</text>
</comment>
<comment type="cofactor">
    <cofactor evidence="1">
        <name>Ca(2+)</name>
        <dbReference type="ChEBI" id="CHEBI:29108"/>
    </cofactor>
</comment>
<name>A0ABW9ZAB0_9FLAO</name>
<dbReference type="CDD" id="cd09024">
    <property type="entry name" value="Aldose_epim_lacX"/>
    <property type="match status" value="1"/>
</dbReference>
<evidence type="ECO:0000256" key="3">
    <source>
        <dbReference type="ARBA" id="ARBA00022837"/>
    </source>
</evidence>
<organism evidence="4 5">
    <name type="scientific">Flavobacterium ichthyis</name>
    <dbReference type="NCBI Taxonomy" id="2698827"/>
    <lineage>
        <taxon>Bacteria</taxon>
        <taxon>Pseudomonadati</taxon>
        <taxon>Bacteroidota</taxon>
        <taxon>Flavobacteriia</taxon>
        <taxon>Flavobacteriales</taxon>
        <taxon>Flavobacteriaceae</taxon>
        <taxon>Flavobacterium</taxon>
    </lineage>
</organism>
<keyword evidence="3" id="KW-0106">Calcium</keyword>
<dbReference type="RefSeq" id="WP_166536083.1">
    <property type="nucleotide sequence ID" value="NZ_JAABLM010000003.1"/>
</dbReference>
<protein>
    <submittedName>
        <fullName evidence="4">Aldose 1-epimerase family protein</fullName>
    </submittedName>
</protein>
<evidence type="ECO:0000313" key="5">
    <source>
        <dbReference type="Proteomes" id="UP000798602"/>
    </source>
</evidence>